<accession>A0ACD3AEL1</accession>
<proteinExistence type="predicted"/>
<organism evidence="1 2">
    <name type="scientific">Pluteus cervinus</name>
    <dbReference type="NCBI Taxonomy" id="181527"/>
    <lineage>
        <taxon>Eukaryota</taxon>
        <taxon>Fungi</taxon>
        <taxon>Dikarya</taxon>
        <taxon>Basidiomycota</taxon>
        <taxon>Agaricomycotina</taxon>
        <taxon>Agaricomycetes</taxon>
        <taxon>Agaricomycetidae</taxon>
        <taxon>Agaricales</taxon>
        <taxon>Pluteineae</taxon>
        <taxon>Pluteaceae</taxon>
        <taxon>Pluteus</taxon>
    </lineage>
</organism>
<dbReference type="EMBL" id="ML208492">
    <property type="protein sequence ID" value="TFK64032.1"/>
    <property type="molecule type" value="Genomic_DNA"/>
</dbReference>
<gene>
    <name evidence="1" type="ORF">BDN72DRAFT_846986</name>
</gene>
<evidence type="ECO:0000313" key="2">
    <source>
        <dbReference type="Proteomes" id="UP000308600"/>
    </source>
</evidence>
<sequence length="156" mass="16198">MATTLTSLPDSIPVDFLHKLNQLTTGLISTLTDRQFYMHLYTIVEEHVRAHPWATASLVAGLIMVCNPIAMMGFGQIGPVAGSLAATWQSTMGGSVATGSLFAILQSWGMMSVAGTIIAIGSIVTGISVVAAGGNLLTKIAHAAQEMASTIGIQLV</sequence>
<evidence type="ECO:0000313" key="1">
    <source>
        <dbReference type="EMBL" id="TFK64032.1"/>
    </source>
</evidence>
<keyword evidence="2" id="KW-1185">Reference proteome</keyword>
<name>A0ACD3AEL1_9AGAR</name>
<dbReference type="Proteomes" id="UP000308600">
    <property type="component" value="Unassembled WGS sequence"/>
</dbReference>
<protein>
    <submittedName>
        <fullName evidence="1">Uncharacterized protein</fullName>
    </submittedName>
</protein>
<reference evidence="1 2" key="1">
    <citation type="journal article" date="2019" name="Nat. Ecol. Evol.">
        <title>Megaphylogeny resolves global patterns of mushroom evolution.</title>
        <authorList>
            <person name="Varga T."/>
            <person name="Krizsan K."/>
            <person name="Foldi C."/>
            <person name="Dima B."/>
            <person name="Sanchez-Garcia M."/>
            <person name="Sanchez-Ramirez S."/>
            <person name="Szollosi G.J."/>
            <person name="Szarkandi J.G."/>
            <person name="Papp V."/>
            <person name="Albert L."/>
            <person name="Andreopoulos W."/>
            <person name="Angelini C."/>
            <person name="Antonin V."/>
            <person name="Barry K.W."/>
            <person name="Bougher N.L."/>
            <person name="Buchanan P."/>
            <person name="Buyck B."/>
            <person name="Bense V."/>
            <person name="Catcheside P."/>
            <person name="Chovatia M."/>
            <person name="Cooper J."/>
            <person name="Damon W."/>
            <person name="Desjardin D."/>
            <person name="Finy P."/>
            <person name="Geml J."/>
            <person name="Haridas S."/>
            <person name="Hughes K."/>
            <person name="Justo A."/>
            <person name="Karasinski D."/>
            <person name="Kautmanova I."/>
            <person name="Kiss B."/>
            <person name="Kocsube S."/>
            <person name="Kotiranta H."/>
            <person name="LaButti K.M."/>
            <person name="Lechner B.E."/>
            <person name="Liimatainen K."/>
            <person name="Lipzen A."/>
            <person name="Lukacs Z."/>
            <person name="Mihaltcheva S."/>
            <person name="Morgado L.N."/>
            <person name="Niskanen T."/>
            <person name="Noordeloos M.E."/>
            <person name="Ohm R.A."/>
            <person name="Ortiz-Santana B."/>
            <person name="Ovrebo C."/>
            <person name="Racz N."/>
            <person name="Riley R."/>
            <person name="Savchenko A."/>
            <person name="Shiryaev A."/>
            <person name="Soop K."/>
            <person name="Spirin V."/>
            <person name="Szebenyi C."/>
            <person name="Tomsovsky M."/>
            <person name="Tulloss R.E."/>
            <person name="Uehling J."/>
            <person name="Grigoriev I.V."/>
            <person name="Vagvolgyi C."/>
            <person name="Papp T."/>
            <person name="Martin F.M."/>
            <person name="Miettinen O."/>
            <person name="Hibbett D.S."/>
            <person name="Nagy L.G."/>
        </authorList>
    </citation>
    <scope>NUCLEOTIDE SEQUENCE [LARGE SCALE GENOMIC DNA]</scope>
    <source>
        <strain evidence="1 2">NL-1719</strain>
    </source>
</reference>